<dbReference type="EMBL" id="JAOANI010000015">
    <property type="protein sequence ID" value="MCT7359333.1"/>
    <property type="molecule type" value="Genomic_DNA"/>
</dbReference>
<sequence length="548" mass="61103">MAITPRISEVGSFQFIRPGRTSDGLLTDQLARTGGSELRAAAKGQSLHSQPVADSTYREPVNRNLWQSDQSWTRFAGSLNDTEVINGVSPEGREQLVSASDSLNIPKDFRPGAVLTDLLGRGVSQLSSTSGRYAYADDGTRPALTEIGKVSLKYGYQEEKFSLKLTTNSGKELTLNLTHQSGWGQSDDGRALEVDQWLVGFTLDESLSKEEQEEALQLASSLDKLARRYLASGHLDLENLGLDKLQQFSAVSLDLKGAGGESSDLLRIEYRNDDEQRSLNVLLHEDKLKLDLSKAGWAQLGTEAQRQDSLKEYLTLIEQSGERGNADKQQLDLMLDAFALLHKPEQHPQDLARQEQEQPPQTPTGIDVGFARSGLTALSGLEDFSFSFQAQVSKPNPDAQRNNEKISFGLNFAQDTKGETGDAGSLAVEQTQAYQFKASFYEPLPWLELVDFSKQNYQYIETEARATEVTSLRYEDFTLQHASQQSQNEWHERRRTYVLGSLDSDVSEGDKNQDITDFTEAAILAEREQQQQLLDDLLGSRIPQPWQR</sequence>
<name>A0A9X2WFK4_9GAMM</name>
<gene>
    <name evidence="1" type="ORF">NYR02_09900</name>
</gene>
<keyword evidence="2" id="KW-1185">Reference proteome</keyword>
<evidence type="ECO:0000313" key="1">
    <source>
        <dbReference type="EMBL" id="MCT7359333.1"/>
    </source>
</evidence>
<reference evidence="1" key="2">
    <citation type="submission" date="2022-08" db="EMBL/GenBank/DDBJ databases">
        <authorList>
            <person name="Dong C."/>
        </authorList>
    </citation>
    <scope>NUCLEOTIDE SEQUENCE</scope>
    <source>
        <strain evidence="1">59MF3M-4</strain>
    </source>
</reference>
<evidence type="ECO:0000313" key="2">
    <source>
        <dbReference type="Proteomes" id="UP001147830"/>
    </source>
</evidence>
<organism evidence="1 2">
    <name type="scientific">Thalassolituus pacificus</name>
    <dbReference type="NCBI Taxonomy" id="2975440"/>
    <lineage>
        <taxon>Bacteria</taxon>
        <taxon>Pseudomonadati</taxon>
        <taxon>Pseudomonadota</taxon>
        <taxon>Gammaproteobacteria</taxon>
        <taxon>Oceanospirillales</taxon>
        <taxon>Oceanospirillaceae</taxon>
        <taxon>Thalassolituus</taxon>
    </lineage>
</organism>
<dbReference type="AlphaFoldDB" id="A0A9X2WFK4"/>
<dbReference type="RefSeq" id="WP_260976198.1">
    <property type="nucleotide sequence ID" value="NZ_JAOANI010000015.1"/>
</dbReference>
<accession>A0A9X2WFK4</accession>
<comment type="caution">
    <text evidence="1">The sequence shown here is derived from an EMBL/GenBank/DDBJ whole genome shotgun (WGS) entry which is preliminary data.</text>
</comment>
<proteinExistence type="predicted"/>
<dbReference type="Proteomes" id="UP001147830">
    <property type="component" value="Unassembled WGS sequence"/>
</dbReference>
<protein>
    <submittedName>
        <fullName evidence="1">Uncharacterized protein</fullName>
    </submittedName>
</protein>
<reference evidence="1" key="1">
    <citation type="journal article" date="2022" name="Front. Microbiol.">
        <title>Genome-based taxonomic rearrangement of Oceanobacter-related bacteria including the description of Thalassolituus hydrocarbonoclasticus sp. nov. and Thalassolituus pacificus sp. nov. and emended description of the genus Thalassolituus.</title>
        <authorList>
            <person name="Dong C."/>
            <person name="Wei L."/>
            <person name="Wang J."/>
            <person name="Lai Q."/>
            <person name="Huang Z."/>
            <person name="Shao Z."/>
        </authorList>
    </citation>
    <scope>NUCLEOTIDE SEQUENCE</scope>
    <source>
        <strain evidence="1">59MF3M-4</strain>
    </source>
</reference>